<keyword evidence="6" id="KW-1185">Reference proteome</keyword>
<gene>
    <name evidence="5" type="ORF">ACFQ34_13575</name>
</gene>
<feature type="domain" description="PAS" evidence="3">
    <location>
        <begin position="118"/>
        <end position="187"/>
    </location>
</feature>
<dbReference type="InterPro" id="IPR029016">
    <property type="entry name" value="GAF-like_dom_sf"/>
</dbReference>
<dbReference type="SUPFAM" id="SSF55785">
    <property type="entry name" value="PYP-like sensor domain (PAS domain)"/>
    <property type="match status" value="3"/>
</dbReference>
<dbReference type="InterPro" id="IPR003018">
    <property type="entry name" value="GAF"/>
</dbReference>
<dbReference type="InterPro" id="IPR001610">
    <property type="entry name" value="PAC"/>
</dbReference>
<feature type="region of interest" description="Disordered" evidence="2">
    <location>
        <begin position="789"/>
        <end position="830"/>
    </location>
</feature>
<dbReference type="InterPro" id="IPR052016">
    <property type="entry name" value="Bact_Sigma-Reg"/>
</dbReference>
<evidence type="ECO:0000313" key="6">
    <source>
        <dbReference type="Proteomes" id="UP001597182"/>
    </source>
</evidence>
<name>A0ABW3VHZ7_9PSEU</name>
<dbReference type="Gene3D" id="3.30.450.20">
    <property type="entry name" value="PAS domain"/>
    <property type="match status" value="3"/>
</dbReference>
<reference evidence="6" key="1">
    <citation type="journal article" date="2019" name="Int. J. Syst. Evol. Microbiol.">
        <title>The Global Catalogue of Microorganisms (GCM) 10K type strain sequencing project: providing services to taxonomists for standard genome sequencing and annotation.</title>
        <authorList>
            <consortium name="The Broad Institute Genomics Platform"/>
            <consortium name="The Broad Institute Genome Sequencing Center for Infectious Disease"/>
            <person name="Wu L."/>
            <person name="Ma J."/>
        </authorList>
    </citation>
    <scope>NUCLEOTIDE SEQUENCE [LARGE SCALE GENOMIC DNA]</scope>
    <source>
        <strain evidence="6">CCUG 49018</strain>
    </source>
</reference>
<evidence type="ECO:0000313" key="5">
    <source>
        <dbReference type="EMBL" id="MFD1234315.1"/>
    </source>
</evidence>
<dbReference type="InterPro" id="IPR013656">
    <property type="entry name" value="PAS_4"/>
</dbReference>
<dbReference type="CDD" id="cd00130">
    <property type="entry name" value="PAS"/>
    <property type="match status" value="3"/>
</dbReference>
<comment type="caution">
    <text evidence="5">The sequence shown here is derived from an EMBL/GenBank/DDBJ whole genome shotgun (WGS) entry which is preliminary data.</text>
</comment>
<sequence length="830" mass="88147">MAAAMIDAAPVGLFALDAAGSVLVWNATAAELTGLAAERVLGRNGFGAQRATDAVVDTDVAASVMAQLSAGRRVEGRFPAAVPSGRVLWFRAVPRTGPGPAVVGVLRDLSESRVGDEAFALLDALWETAPVGLAYFDTELRYRRVNKAVATIDGGTADDRIGRTLEEAHGETGARITALLREVLADGRPRLRTRMTGRLWHGRGPEKSWTIDAYPVRDEGGAVMGVGLVVIDVTDADRTREELADVAAQRQRLLTRYQSLVEATSAAVWIRAADGSAVEDSPSMRAITGQRREEYLGWGFLDAVHPADRPSKRAAWLDAVATGHRFSHTARLRGAHGGYRWHRARAVAVRDETGAVVEWVGTESDIDASVRARQRLDVLARATLAVNGADDPEGGLTALAETVVPEYADLCRVYLVEPVTAGGAVLTGVRSVSRTAPGFAPPPPAVDRFVFGAAHPVSRAVRDRTAVLDSATTSREEWAGTAEMWDWGRAAGLHSCLAAPVVSGGLVVAAVMFLACGDRPAYTDDDRALVVELAARVSAAVEVTRRVQRTREVSLALQNAMLTEPPRPAEIGIAGLEVQARYLPAAAELQIGGDWYDAFRLPGGDLALAVGDVSGHDLTAAATMGQLRSMLRALAYDTEREPSDVVARLDRVASRLGVTGFTTLVYGRVLWTGDHAVFRWSSAGHPPPLLVAPGGDVRVLDVPVDVVIGVDAGMPRHDHEVALPPGSTLLLYTDGLYERRDDPDDAATDALLRLAGAASELPLDRFCDAVVRGSTADTGDDVVVLAVRAGPPDQQGTDQQGTDQQGTGRQLTDQQVTADRQAAQASSRSA</sequence>
<dbReference type="Proteomes" id="UP001597182">
    <property type="component" value="Unassembled WGS sequence"/>
</dbReference>
<dbReference type="Pfam" id="PF08447">
    <property type="entry name" value="PAS_3"/>
    <property type="match status" value="1"/>
</dbReference>
<dbReference type="SMART" id="SM00091">
    <property type="entry name" value="PAS"/>
    <property type="match status" value="3"/>
</dbReference>
<dbReference type="Pfam" id="PF00989">
    <property type="entry name" value="PAS"/>
    <property type="match status" value="1"/>
</dbReference>
<evidence type="ECO:0000256" key="2">
    <source>
        <dbReference type="SAM" id="MobiDB-lite"/>
    </source>
</evidence>
<dbReference type="PANTHER" id="PTHR43156:SF2">
    <property type="entry name" value="STAGE II SPORULATION PROTEIN E"/>
    <property type="match status" value="1"/>
</dbReference>
<dbReference type="InterPro" id="IPR013655">
    <property type="entry name" value="PAS_fold_3"/>
</dbReference>
<feature type="domain" description="PAC" evidence="4">
    <location>
        <begin position="193"/>
        <end position="245"/>
    </location>
</feature>
<dbReference type="InterPro" id="IPR035965">
    <property type="entry name" value="PAS-like_dom_sf"/>
</dbReference>
<organism evidence="5 6">
    <name type="scientific">Pseudonocardia benzenivorans</name>
    <dbReference type="NCBI Taxonomy" id="228005"/>
    <lineage>
        <taxon>Bacteria</taxon>
        <taxon>Bacillati</taxon>
        <taxon>Actinomycetota</taxon>
        <taxon>Actinomycetes</taxon>
        <taxon>Pseudonocardiales</taxon>
        <taxon>Pseudonocardiaceae</taxon>
        <taxon>Pseudonocardia</taxon>
    </lineage>
</organism>
<dbReference type="SMART" id="SM00331">
    <property type="entry name" value="PP2C_SIG"/>
    <property type="match status" value="1"/>
</dbReference>
<protein>
    <submittedName>
        <fullName evidence="5">SpoIIE family protein phosphatase</fullName>
    </submittedName>
</protein>
<dbReference type="RefSeq" id="WP_346092027.1">
    <property type="nucleotide sequence ID" value="NZ_BAABKS010000050.1"/>
</dbReference>
<feature type="domain" description="PAC" evidence="4">
    <location>
        <begin position="326"/>
        <end position="378"/>
    </location>
</feature>
<evidence type="ECO:0000259" key="4">
    <source>
        <dbReference type="PROSITE" id="PS50113"/>
    </source>
</evidence>
<dbReference type="InterPro" id="IPR013767">
    <property type="entry name" value="PAS_fold"/>
</dbReference>
<dbReference type="Pfam" id="PF08448">
    <property type="entry name" value="PAS_4"/>
    <property type="match status" value="1"/>
</dbReference>
<dbReference type="Gene3D" id="3.60.40.10">
    <property type="entry name" value="PPM-type phosphatase domain"/>
    <property type="match status" value="1"/>
</dbReference>
<dbReference type="Pfam" id="PF07228">
    <property type="entry name" value="SpoIIE"/>
    <property type="match status" value="1"/>
</dbReference>
<keyword evidence="1" id="KW-0378">Hydrolase</keyword>
<feature type="domain" description="PAS" evidence="3">
    <location>
        <begin position="1"/>
        <end position="44"/>
    </location>
</feature>
<feature type="domain" description="PAS" evidence="3">
    <location>
        <begin position="253"/>
        <end position="324"/>
    </location>
</feature>
<dbReference type="InterPro" id="IPR001932">
    <property type="entry name" value="PPM-type_phosphatase-like_dom"/>
</dbReference>
<dbReference type="SMART" id="SM00086">
    <property type="entry name" value="PAC"/>
    <property type="match status" value="2"/>
</dbReference>
<dbReference type="NCBIfam" id="TIGR00229">
    <property type="entry name" value="sensory_box"/>
    <property type="match status" value="3"/>
</dbReference>
<dbReference type="SUPFAM" id="SSF55781">
    <property type="entry name" value="GAF domain-like"/>
    <property type="match status" value="1"/>
</dbReference>
<dbReference type="PROSITE" id="PS50112">
    <property type="entry name" value="PAS"/>
    <property type="match status" value="3"/>
</dbReference>
<feature type="compositionally biased region" description="Low complexity" evidence="2">
    <location>
        <begin position="793"/>
        <end position="830"/>
    </location>
</feature>
<proteinExistence type="predicted"/>
<dbReference type="InterPro" id="IPR000700">
    <property type="entry name" value="PAS-assoc_C"/>
</dbReference>
<dbReference type="InterPro" id="IPR036457">
    <property type="entry name" value="PPM-type-like_dom_sf"/>
</dbReference>
<dbReference type="SUPFAM" id="SSF81606">
    <property type="entry name" value="PP2C-like"/>
    <property type="match status" value="1"/>
</dbReference>
<dbReference type="PANTHER" id="PTHR43156">
    <property type="entry name" value="STAGE II SPORULATION PROTEIN E-RELATED"/>
    <property type="match status" value="1"/>
</dbReference>
<evidence type="ECO:0000256" key="1">
    <source>
        <dbReference type="ARBA" id="ARBA00022801"/>
    </source>
</evidence>
<dbReference type="EMBL" id="JBHTMB010000124">
    <property type="protein sequence ID" value="MFD1234315.1"/>
    <property type="molecule type" value="Genomic_DNA"/>
</dbReference>
<dbReference type="Pfam" id="PF13185">
    <property type="entry name" value="GAF_2"/>
    <property type="match status" value="1"/>
</dbReference>
<dbReference type="PROSITE" id="PS50113">
    <property type="entry name" value="PAC"/>
    <property type="match status" value="2"/>
</dbReference>
<dbReference type="Gene3D" id="3.30.450.40">
    <property type="match status" value="1"/>
</dbReference>
<dbReference type="InterPro" id="IPR000014">
    <property type="entry name" value="PAS"/>
</dbReference>
<evidence type="ECO:0000259" key="3">
    <source>
        <dbReference type="PROSITE" id="PS50112"/>
    </source>
</evidence>
<accession>A0ABW3VHZ7</accession>